<dbReference type="AlphaFoldDB" id="A0A0E9RMJ3"/>
<dbReference type="EMBL" id="GBXM01078298">
    <property type="protein sequence ID" value="JAH30279.1"/>
    <property type="molecule type" value="Transcribed_RNA"/>
</dbReference>
<name>A0A0E9RMJ3_ANGAN</name>
<sequence length="44" mass="4782">MHFRAGCASICIHKIASSHIVAHTGITGIVSKRSYPEQLTQLFA</sequence>
<organism evidence="1">
    <name type="scientific">Anguilla anguilla</name>
    <name type="common">European freshwater eel</name>
    <name type="synonym">Muraena anguilla</name>
    <dbReference type="NCBI Taxonomy" id="7936"/>
    <lineage>
        <taxon>Eukaryota</taxon>
        <taxon>Metazoa</taxon>
        <taxon>Chordata</taxon>
        <taxon>Craniata</taxon>
        <taxon>Vertebrata</taxon>
        <taxon>Euteleostomi</taxon>
        <taxon>Actinopterygii</taxon>
        <taxon>Neopterygii</taxon>
        <taxon>Teleostei</taxon>
        <taxon>Anguilliformes</taxon>
        <taxon>Anguillidae</taxon>
        <taxon>Anguilla</taxon>
    </lineage>
</organism>
<protein>
    <submittedName>
        <fullName evidence="1">Uncharacterized protein</fullName>
    </submittedName>
</protein>
<evidence type="ECO:0000313" key="1">
    <source>
        <dbReference type="EMBL" id="JAH30279.1"/>
    </source>
</evidence>
<proteinExistence type="predicted"/>
<reference evidence="1" key="1">
    <citation type="submission" date="2014-11" db="EMBL/GenBank/DDBJ databases">
        <authorList>
            <person name="Amaro Gonzalez C."/>
        </authorList>
    </citation>
    <scope>NUCLEOTIDE SEQUENCE</scope>
</reference>
<accession>A0A0E9RMJ3</accession>
<reference evidence="1" key="2">
    <citation type="journal article" date="2015" name="Fish Shellfish Immunol.">
        <title>Early steps in the European eel (Anguilla anguilla)-Vibrio vulnificus interaction in the gills: Role of the RtxA13 toxin.</title>
        <authorList>
            <person name="Callol A."/>
            <person name="Pajuelo D."/>
            <person name="Ebbesson L."/>
            <person name="Teles M."/>
            <person name="MacKenzie S."/>
            <person name="Amaro C."/>
        </authorList>
    </citation>
    <scope>NUCLEOTIDE SEQUENCE</scope>
</reference>